<dbReference type="InterPro" id="IPR031778">
    <property type="entry name" value="Sortilin_N"/>
</dbReference>
<dbReference type="EMBL" id="LN890566">
    <property type="protein sequence ID" value="CUS24097.1"/>
    <property type="molecule type" value="Genomic_DNA"/>
</dbReference>
<dbReference type="InterPro" id="IPR015943">
    <property type="entry name" value="WD40/YVTN_repeat-like_dom_sf"/>
</dbReference>
<dbReference type="OrthoDB" id="4066654at2759"/>
<keyword evidence="6" id="KW-0732">Signal</keyword>
<accession>A0A0P1KVN5</accession>
<evidence type="ECO:0000256" key="3">
    <source>
        <dbReference type="ARBA" id="ARBA00022737"/>
    </source>
</evidence>
<organism evidence="8 9">
    <name type="scientific">Lachancea quebecensis</name>
    <dbReference type="NCBI Taxonomy" id="1654605"/>
    <lineage>
        <taxon>Eukaryota</taxon>
        <taxon>Fungi</taxon>
        <taxon>Dikarya</taxon>
        <taxon>Ascomycota</taxon>
        <taxon>Saccharomycotina</taxon>
        <taxon>Saccharomycetes</taxon>
        <taxon>Saccharomycetales</taxon>
        <taxon>Saccharomycetaceae</taxon>
        <taxon>Lachancea</taxon>
    </lineage>
</organism>
<dbReference type="InterPro" id="IPR050310">
    <property type="entry name" value="VPS10-sortilin"/>
</dbReference>
<dbReference type="PANTHER" id="PTHR12106">
    <property type="entry name" value="SORTILIN RELATED"/>
    <property type="match status" value="1"/>
</dbReference>
<dbReference type="PANTHER" id="PTHR12106:SF27">
    <property type="entry name" value="SORTILIN-RELATED RECEPTOR"/>
    <property type="match status" value="1"/>
</dbReference>
<feature type="signal peptide" evidence="6">
    <location>
        <begin position="1"/>
        <end position="17"/>
    </location>
</feature>
<keyword evidence="5" id="KW-0325">Glycoprotein</keyword>
<keyword evidence="3" id="KW-0677">Repeat</keyword>
<evidence type="ECO:0000256" key="2">
    <source>
        <dbReference type="ARBA" id="ARBA00022692"/>
    </source>
</evidence>
<evidence type="ECO:0000256" key="6">
    <source>
        <dbReference type="SAM" id="SignalP"/>
    </source>
</evidence>
<dbReference type="Gene3D" id="2.130.10.10">
    <property type="entry name" value="YVTN repeat-like/Quinoprotein amine dehydrogenase"/>
    <property type="match status" value="1"/>
</dbReference>
<dbReference type="SUPFAM" id="SSF110296">
    <property type="entry name" value="Oligoxyloglucan reducing end-specific cellobiohydrolase"/>
    <property type="match status" value="1"/>
</dbReference>
<dbReference type="GO" id="GO:0006892">
    <property type="term" value="P:post-Golgi vesicle-mediated transport"/>
    <property type="evidence" value="ECO:0007669"/>
    <property type="project" value="TreeGrafter"/>
</dbReference>
<evidence type="ECO:0000313" key="8">
    <source>
        <dbReference type="EMBL" id="CUS24097.1"/>
    </source>
</evidence>
<dbReference type="Pfam" id="PF15902">
    <property type="entry name" value="Sortilin-Vps10"/>
    <property type="match status" value="2"/>
</dbReference>
<dbReference type="GO" id="GO:0005794">
    <property type="term" value="C:Golgi apparatus"/>
    <property type="evidence" value="ECO:0007669"/>
    <property type="project" value="TreeGrafter"/>
</dbReference>
<evidence type="ECO:0000256" key="5">
    <source>
        <dbReference type="ARBA" id="ARBA00023180"/>
    </source>
</evidence>
<dbReference type="InterPro" id="IPR006581">
    <property type="entry name" value="VPS10"/>
</dbReference>
<protein>
    <submittedName>
        <fullName evidence="8">LAQU0S13e03224g1_1</fullName>
    </submittedName>
</protein>
<dbReference type="AlphaFoldDB" id="A0A0P1KVN5"/>
<dbReference type="Proteomes" id="UP000236544">
    <property type="component" value="Unassembled WGS sequence"/>
</dbReference>
<dbReference type="SMART" id="SM00602">
    <property type="entry name" value="VPS10"/>
    <property type="match status" value="1"/>
</dbReference>
<feature type="chain" id="PRO_5006066541" evidence="6">
    <location>
        <begin position="18"/>
        <end position="644"/>
    </location>
</feature>
<name>A0A0P1KVN5_9SACH</name>
<evidence type="ECO:0000256" key="1">
    <source>
        <dbReference type="ARBA" id="ARBA00004370"/>
    </source>
</evidence>
<proteinExistence type="predicted"/>
<dbReference type="GO" id="GO:0016020">
    <property type="term" value="C:membrane"/>
    <property type="evidence" value="ECO:0007669"/>
    <property type="project" value="UniProtKB-SubCell"/>
</dbReference>
<keyword evidence="4" id="KW-0472">Membrane</keyword>
<evidence type="ECO:0000313" key="9">
    <source>
        <dbReference type="Proteomes" id="UP000236544"/>
    </source>
</evidence>
<dbReference type="SUPFAM" id="SSF50939">
    <property type="entry name" value="Sialidases"/>
    <property type="match status" value="1"/>
</dbReference>
<gene>
    <name evidence="8" type="ORF">LAQU0_S13e03224g</name>
</gene>
<reference evidence="9" key="1">
    <citation type="submission" date="2015-10" db="EMBL/GenBank/DDBJ databases">
        <authorList>
            <person name="Devillers H."/>
        </authorList>
    </citation>
    <scope>NUCLEOTIDE SEQUENCE [LARGE SCALE GENOMIC DNA]</scope>
</reference>
<comment type="subcellular location">
    <subcellularLocation>
        <location evidence="1">Membrane</location>
    </subcellularLocation>
</comment>
<keyword evidence="2" id="KW-0812">Transmembrane</keyword>
<evidence type="ECO:0000259" key="7">
    <source>
        <dbReference type="SMART" id="SM00602"/>
    </source>
</evidence>
<sequence length="644" mass="71319">MYASRLLALLYASLAVAVHQPRVIAAASLWPSQLRSFVGSSDLWRFTGGIVAVSTDAGARWTTVDSLGHTITSFQIDENFPESRAFAVDGERGRLFQTVNQGRTWTQMPSDVSLWDVVENEADPNRTLQLTVVTNPFVRDDIIVIPMSECIKNSFCNKSRSTFTSTDGQNLRLMTGLKPPKGRVWFKRCDFFGASAAPKVICNFHMDVSSWTRRHEDVFLFHSVDHGRSFKPPKNFKPRTVLSQGKAGGYDVVVTDGKKKVRGTPMYRLWLSRDAVNYENAEVLSDYRKPTVWSLGDSPRRLLVRTVRVVEGELREELLVSNAQGPLLTSLVTLDPYAKSVTFIDTDADHVTTILHGWHTQSMTALPVNKGDTMITFDDGHEWSRLQLRDPTGEFGCDPARTDSCFVNTMSPQILDLKEEYILEGTAMNRTANSRYGEFLSTYTDPPRQSGVLGVSAVIGVAVTVNGTSRSTSRPLTFLTTDGGHSWQKMLDFPAKVAFGNYGTLIAAVPFSNGPNISHFYYSMDQGRSWSTGEFTQPFPVFSLEPVSGDASSTVFIASERPWESGCGNHIINFSEVLAGPSATSGAGPGVAHGPVAERQQVLGLGLRSDWKGLRAPMYRDRDAVVAHKSEHWRHSRLWGTSEI</sequence>
<dbReference type="InterPro" id="IPR036278">
    <property type="entry name" value="Sialidase_sf"/>
</dbReference>
<feature type="domain" description="VPS10" evidence="7">
    <location>
        <begin position="40"/>
        <end position="643"/>
    </location>
</feature>
<evidence type="ECO:0000256" key="4">
    <source>
        <dbReference type="ARBA" id="ARBA00023136"/>
    </source>
</evidence>
<keyword evidence="9" id="KW-1185">Reference proteome</keyword>